<dbReference type="EMBL" id="ML996566">
    <property type="protein sequence ID" value="KAF2762155.1"/>
    <property type="molecule type" value="Genomic_DNA"/>
</dbReference>
<name>A0A6A6WJ02_9PEZI</name>
<gene>
    <name evidence="2" type="ORF">EJ05DRAFT_497022</name>
</gene>
<dbReference type="GeneID" id="54487542"/>
<evidence type="ECO:0000256" key="1">
    <source>
        <dbReference type="SAM" id="Phobius"/>
    </source>
</evidence>
<keyword evidence="1" id="KW-0472">Membrane</keyword>
<dbReference type="RefSeq" id="XP_033604606.1">
    <property type="nucleotide sequence ID" value="XM_033746488.1"/>
</dbReference>
<sequence>MIPYKPIINSPFASRFPLVITLLCIILSIYEIVTSKVHGKNWMEKTQTDKKEQKHVVVLLLAALRYVLYDLASICSTVPSYNRDIEISSRFIFLAQKLMIPNSLVSLITSITARYHRAAWMAENPDWNKRSPDWTRFAYVPNKARWWQVWSALKESIRGPKPAPLLPTTEVRVAVVDESTEKEKDCWDAIREDAGQRLEEEG</sequence>
<reference evidence="2" key="1">
    <citation type="journal article" date="2020" name="Stud. Mycol.">
        <title>101 Dothideomycetes genomes: a test case for predicting lifestyles and emergence of pathogens.</title>
        <authorList>
            <person name="Haridas S."/>
            <person name="Albert R."/>
            <person name="Binder M."/>
            <person name="Bloem J."/>
            <person name="Labutti K."/>
            <person name="Salamov A."/>
            <person name="Andreopoulos B."/>
            <person name="Baker S."/>
            <person name="Barry K."/>
            <person name="Bills G."/>
            <person name="Bluhm B."/>
            <person name="Cannon C."/>
            <person name="Castanera R."/>
            <person name="Culley D."/>
            <person name="Daum C."/>
            <person name="Ezra D."/>
            <person name="Gonzalez J."/>
            <person name="Henrissat B."/>
            <person name="Kuo A."/>
            <person name="Liang C."/>
            <person name="Lipzen A."/>
            <person name="Lutzoni F."/>
            <person name="Magnuson J."/>
            <person name="Mondo S."/>
            <person name="Nolan M."/>
            <person name="Ohm R."/>
            <person name="Pangilinan J."/>
            <person name="Park H.-J."/>
            <person name="Ramirez L."/>
            <person name="Alfaro M."/>
            <person name="Sun H."/>
            <person name="Tritt A."/>
            <person name="Yoshinaga Y."/>
            <person name="Zwiers L.-H."/>
            <person name="Turgeon B."/>
            <person name="Goodwin S."/>
            <person name="Spatafora J."/>
            <person name="Crous P."/>
            <person name="Grigoriev I."/>
        </authorList>
    </citation>
    <scope>NUCLEOTIDE SEQUENCE</scope>
    <source>
        <strain evidence="2">CBS 121739</strain>
    </source>
</reference>
<accession>A0A6A6WJ02</accession>
<evidence type="ECO:0000313" key="2">
    <source>
        <dbReference type="EMBL" id="KAF2762155.1"/>
    </source>
</evidence>
<keyword evidence="1" id="KW-0812">Transmembrane</keyword>
<feature type="transmembrane region" description="Helical" evidence="1">
    <location>
        <begin position="12"/>
        <end position="33"/>
    </location>
</feature>
<protein>
    <submittedName>
        <fullName evidence="2">Uncharacterized protein</fullName>
    </submittedName>
</protein>
<organism evidence="2 3">
    <name type="scientific">Pseudovirgaria hyperparasitica</name>
    <dbReference type="NCBI Taxonomy" id="470096"/>
    <lineage>
        <taxon>Eukaryota</taxon>
        <taxon>Fungi</taxon>
        <taxon>Dikarya</taxon>
        <taxon>Ascomycota</taxon>
        <taxon>Pezizomycotina</taxon>
        <taxon>Dothideomycetes</taxon>
        <taxon>Dothideomycetes incertae sedis</taxon>
        <taxon>Acrospermales</taxon>
        <taxon>Acrospermaceae</taxon>
        <taxon>Pseudovirgaria</taxon>
    </lineage>
</organism>
<keyword evidence="1" id="KW-1133">Transmembrane helix</keyword>
<proteinExistence type="predicted"/>
<dbReference type="Proteomes" id="UP000799437">
    <property type="component" value="Unassembled WGS sequence"/>
</dbReference>
<keyword evidence="3" id="KW-1185">Reference proteome</keyword>
<dbReference type="AlphaFoldDB" id="A0A6A6WJ02"/>
<evidence type="ECO:0000313" key="3">
    <source>
        <dbReference type="Proteomes" id="UP000799437"/>
    </source>
</evidence>